<name>A0A4Y2BRG7_ARAVE</name>
<evidence type="ECO:0000313" key="2">
    <source>
        <dbReference type="Proteomes" id="UP000499080"/>
    </source>
</evidence>
<accession>A0A4Y2BRG7</accession>
<sequence length="130" mass="15207">MHRCYTIKLFRICKHVSVCTHNCLDRAPPHITPSIKGVLKNHFTEEYVISRHICNLWPPRSSDRNPCDFRLWGHLKHLVSRDNPRTLPDLKDSISRHVPRISQNTLRLAVEHTIQVAAENDGRHVEHEKL</sequence>
<gene>
    <name evidence="1" type="ORF">AVEN_153653_1</name>
</gene>
<reference evidence="1 2" key="1">
    <citation type="journal article" date="2019" name="Sci. Rep.">
        <title>Orb-weaving spider Araneus ventricosus genome elucidates the spidroin gene catalogue.</title>
        <authorList>
            <person name="Kono N."/>
            <person name="Nakamura H."/>
            <person name="Ohtoshi R."/>
            <person name="Moran D.A.P."/>
            <person name="Shinohara A."/>
            <person name="Yoshida Y."/>
            <person name="Fujiwara M."/>
            <person name="Mori M."/>
            <person name="Tomita M."/>
            <person name="Arakawa K."/>
        </authorList>
    </citation>
    <scope>NUCLEOTIDE SEQUENCE [LARGE SCALE GENOMIC DNA]</scope>
</reference>
<comment type="caution">
    <text evidence="1">The sequence shown here is derived from an EMBL/GenBank/DDBJ whole genome shotgun (WGS) entry which is preliminary data.</text>
</comment>
<dbReference type="OrthoDB" id="6469553at2759"/>
<protein>
    <recommendedName>
        <fullName evidence="3">Tc1-like transposase DDE domain-containing protein</fullName>
    </recommendedName>
</protein>
<dbReference type="EMBL" id="BGPR01000097">
    <property type="protein sequence ID" value="GBL93896.1"/>
    <property type="molecule type" value="Genomic_DNA"/>
</dbReference>
<dbReference type="PANTHER" id="PTHR47326">
    <property type="entry name" value="TRANSPOSABLE ELEMENT TC3 TRANSPOSASE-LIKE PROTEIN"/>
    <property type="match status" value="1"/>
</dbReference>
<dbReference type="Proteomes" id="UP000499080">
    <property type="component" value="Unassembled WGS sequence"/>
</dbReference>
<dbReference type="PANTHER" id="PTHR47326:SF1">
    <property type="entry name" value="HTH PSQ-TYPE DOMAIN-CONTAINING PROTEIN"/>
    <property type="match status" value="1"/>
</dbReference>
<dbReference type="GO" id="GO:0003676">
    <property type="term" value="F:nucleic acid binding"/>
    <property type="evidence" value="ECO:0007669"/>
    <property type="project" value="InterPro"/>
</dbReference>
<proteinExistence type="predicted"/>
<dbReference type="AlphaFoldDB" id="A0A4Y2BRG7"/>
<organism evidence="1 2">
    <name type="scientific">Araneus ventricosus</name>
    <name type="common">Orbweaver spider</name>
    <name type="synonym">Epeira ventricosa</name>
    <dbReference type="NCBI Taxonomy" id="182803"/>
    <lineage>
        <taxon>Eukaryota</taxon>
        <taxon>Metazoa</taxon>
        <taxon>Ecdysozoa</taxon>
        <taxon>Arthropoda</taxon>
        <taxon>Chelicerata</taxon>
        <taxon>Arachnida</taxon>
        <taxon>Araneae</taxon>
        <taxon>Araneomorphae</taxon>
        <taxon>Entelegynae</taxon>
        <taxon>Araneoidea</taxon>
        <taxon>Araneidae</taxon>
        <taxon>Araneus</taxon>
    </lineage>
</organism>
<evidence type="ECO:0008006" key="3">
    <source>
        <dbReference type="Google" id="ProtNLM"/>
    </source>
</evidence>
<evidence type="ECO:0000313" key="1">
    <source>
        <dbReference type="EMBL" id="GBL93896.1"/>
    </source>
</evidence>
<keyword evidence="2" id="KW-1185">Reference proteome</keyword>
<dbReference type="InterPro" id="IPR036397">
    <property type="entry name" value="RNaseH_sf"/>
</dbReference>
<dbReference type="Gene3D" id="3.30.420.10">
    <property type="entry name" value="Ribonuclease H-like superfamily/Ribonuclease H"/>
    <property type="match status" value="1"/>
</dbReference>